<dbReference type="GO" id="GO:0070043">
    <property type="term" value="F:rRNA (guanine-N7-)-methyltransferase activity"/>
    <property type="evidence" value="ECO:0007669"/>
    <property type="project" value="TreeGrafter"/>
</dbReference>
<reference evidence="4" key="1">
    <citation type="submission" date="2018-10" db="EMBL/GenBank/DDBJ databases">
        <authorList>
            <person name="Plewniak F."/>
        </authorList>
    </citation>
    <scope>NUCLEOTIDE SEQUENCE</scope>
</reference>
<evidence type="ECO:0000313" key="4">
    <source>
        <dbReference type="EMBL" id="VAY88827.1"/>
    </source>
</evidence>
<organism evidence="4">
    <name type="scientific">mine drainage metagenome</name>
    <dbReference type="NCBI Taxonomy" id="410659"/>
    <lineage>
        <taxon>unclassified sequences</taxon>
        <taxon>metagenomes</taxon>
        <taxon>ecological metagenomes</taxon>
    </lineage>
</organism>
<dbReference type="Pfam" id="PF01170">
    <property type="entry name" value="UPF0020"/>
    <property type="match status" value="1"/>
</dbReference>
<dbReference type="AlphaFoldDB" id="A0A3P3ZPJ9"/>
<dbReference type="PANTHER" id="PTHR47313:SF1">
    <property type="entry name" value="RIBOSOMAL RNA LARGE SUBUNIT METHYLTRANSFERASE K_L"/>
    <property type="match status" value="1"/>
</dbReference>
<dbReference type="GO" id="GO:0052915">
    <property type="term" value="F:23S rRNA (guanine(2445)-N(2))-methyltransferase activity"/>
    <property type="evidence" value="ECO:0007669"/>
    <property type="project" value="UniProtKB-EC"/>
</dbReference>
<dbReference type="Gene3D" id="3.30.2130.30">
    <property type="match status" value="1"/>
</dbReference>
<sequence>MNPLNQFFFCPCPRGLEDVLSQELASLGAQDITPRDSGVGFTGSYRLAMGVNLESRLASRVLWQVAKGTYHSEQDLYDQAMALPWSDWFCVEQTLKVDTRAHHSPLRSLDFATLRIKDAICDHFRAQQGQRPSIDTHQPEIRVYLFLDATHFTLSLDTSGDGLFKRGTRPEAGDAPLKRNLAAGLLALAQWQPGLPLLDAFCGAGTILLEAAEQSLQRAPGLNRSFAFEHLRSWPVTQHWPALLEEAHARVLPPTPLPLWGQDLKGDALELTRLNLAAAGLEGCVSLKQVNVLESSPPCPSGLLLSNLPYGVRLGEQAELSLFYPALGNTLKQRYAGWTACLFSADLTLPKSLHLKVTRRTPLYNGALECRLFRIPLVQGSNRS</sequence>
<dbReference type="InterPro" id="IPR000241">
    <property type="entry name" value="RlmKL-like_Mtase"/>
</dbReference>
<dbReference type="SMART" id="SM00981">
    <property type="entry name" value="THUMP"/>
    <property type="match status" value="1"/>
</dbReference>
<keyword evidence="2 4" id="KW-0808">Transferase</keyword>
<dbReference type="PROSITE" id="PS51165">
    <property type="entry name" value="THUMP"/>
    <property type="match status" value="1"/>
</dbReference>
<evidence type="ECO:0000256" key="2">
    <source>
        <dbReference type="ARBA" id="ARBA00022679"/>
    </source>
</evidence>
<dbReference type="InterPro" id="IPR054170">
    <property type="entry name" value="RlmL_1st"/>
</dbReference>
<dbReference type="Pfam" id="PF22020">
    <property type="entry name" value="RlmL_1st"/>
    <property type="match status" value="1"/>
</dbReference>
<evidence type="ECO:0000259" key="3">
    <source>
        <dbReference type="PROSITE" id="PS51165"/>
    </source>
</evidence>
<dbReference type="GO" id="GO:0003723">
    <property type="term" value="F:RNA binding"/>
    <property type="evidence" value="ECO:0007669"/>
    <property type="project" value="InterPro"/>
</dbReference>
<keyword evidence="1 4" id="KW-0489">Methyltransferase</keyword>
<evidence type="ECO:0000256" key="1">
    <source>
        <dbReference type="ARBA" id="ARBA00022603"/>
    </source>
</evidence>
<dbReference type="Gene3D" id="3.40.50.150">
    <property type="entry name" value="Vaccinia Virus protein VP39"/>
    <property type="match status" value="1"/>
</dbReference>
<dbReference type="InterPro" id="IPR004114">
    <property type="entry name" value="THUMP_dom"/>
</dbReference>
<name>A0A3P3ZPJ9_9ZZZZ</name>
<feature type="domain" description="THUMP" evidence="3">
    <location>
        <begin position="47"/>
        <end position="158"/>
    </location>
</feature>
<protein>
    <submittedName>
        <fullName evidence="4">Ribosomal RNA large subunit methyltransferase L</fullName>
        <ecNumber evidence="4">2.1.1.173</ecNumber>
    </submittedName>
</protein>
<gene>
    <name evidence="4" type="primary">rlmL</name>
    <name evidence="4" type="ORF">CARN8_410002</name>
</gene>
<accession>A0A3P3ZPJ9</accession>
<dbReference type="EMBL" id="UOYP01000346">
    <property type="protein sequence ID" value="VAY88827.1"/>
    <property type="molecule type" value="Genomic_DNA"/>
</dbReference>
<dbReference type="SUPFAM" id="SSF53335">
    <property type="entry name" value="S-adenosyl-L-methionine-dependent methyltransferases"/>
    <property type="match status" value="1"/>
</dbReference>
<proteinExistence type="predicted"/>
<dbReference type="EC" id="2.1.1.173" evidence="4"/>
<dbReference type="Pfam" id="PF02926">
    <property type="entry name" value="THUMP"/>
    <property type="match status" value="1"/>
</dbReference>
<dbReference type="InterPro" id="IPR029063">
    <property type="entry name" value="SAM-dependent_MTases_sf"/>
</dbReference>
<dbReference type="PANTHER" id="PTHR47313">
    <property type="entry name" value="RIBOSOMAL RNA LARGE SUBUNIT METHYLTRANSFERASE K/L"/>
    <property type="match status" value="1"/>
</dbReference>
<dbReference type="CDD" id="cd11715">
    <property type="entry name" value="THUMP_AdoMetMT"/>
    <property type="match status" value="1"/>
</dbReference>